<evidence type="ECO:0000313" key="1">
    <source>
        <dbReference type="EMBL" id="CAG9956405.1"/>
    </source>
</evidence>
<dbReference type="Proteomes" id="UP000836387">
    <property type="component" value="Unassembled WGS sequence"/>
</dbReference>
<dbReference type="EMBL" id="CADEHS020000645">
    <property type="protein sequence ID" value="CAG9956405.1"/>
    <property type="molecule type" value="Genomic_DNA"/>
</dbReference>
<protein>
    <submittedName>
        <fullName evidence="1">Uncharacterized protein</fullName>
    </submittedName>
</protein>
<reference evidence="1" key="2">
    <citation type="submission" date="2021-10" db="EMBL/GenBank/DDBJ databases">
        <authorList>
            <person name="Piombo E."/>
        </authorList>
    </citation>
    <scope>NUCLEOTIDE SEQUENCE</scope>
</reference>
<gene>
    <name evidence="1" type="ORF">CRV2_00008311</name>
</gene>
<keyword evidence="2" id="KW-1185">Reference proteome</keyword>
<proteinExistence type="predicted"/>
<reference evidence="1" key="1">
    <citation type="submission" date="2020-04" db="EMBL/GenBank/DDBJ databases">
        <authorList>
            <person name="Broberg M."/>
        </authorList>
    </citation>
    <scope>NUCLEOTIDE SEQUENCE</scope>
</reference>
<organism evidence="1 2">
    <name type="scientific">Clonostachys rosea f. rosea IK726</name>
    <dbReference type="NCBI Taxonomy" id="1349383"/>
    <lineage>
        <taxon>Eukaryota</taxon>
        <taxon>Fungi</taxon>
        <taxon>Dikarya</taxon>
        <taxon>Ascomycota</taxon>
        <taxon>Pezizomycotina</taxon>
        <taxon>Sordariomycetes</taxon>
        <taxon>Hypocreomycetidae</taxon>
        <taxon>Hypocreales</taxon>
        <taxon>Bionectriaceae</taxon>
        <taxon>Clonostachys</taxon>
    </lineage>
</organism>
<sequence length="252" mass="28237">MAVALAMAGPGLGSGSMVLQVVDECVKYYKYFSEASKMPEKHRYLQIRLQLEQQRFLVFAEEAGLLSTEIGSETLSINSALLQETLSEIKMLFEMFQQANGKYIDILFSDEPEKKLSPQPSMMDLLCATQDPIAKIDISVVPTAKTSLRSNSIFSKIILKARKLRTIIVEPKRLVWVAFDQEAFTSLIANLEVLNSALISLLQSSRSRRINQAIQISYQEIIQMKTDLQGLEAMVQAITYSTNQEQGDVSQS</sequence>
<comment type="caution">
    <text evidence="1">The sequence shown here is derived from an EMBL/GenBank/DDBJ whole genome shotgun (WGS) entry which is preliminary data.</text>
</comment>
<name>A0ACA9UV23_BIOOC</name>
<accession>A0ACA9UV23</accession>
<evidence type="ECO:0000313" key="2">
    <source>
        <dbReference type="Proteomes" id="UP000836387"/>
    </source>
</evidence>